<feature type="domain" description="Xylanolytic transcriptional activator regulatory" evidence="6">
    <location>
        <begin position="211"/>
        <end position="293"/>
    </location>
</feature>
<dbReference type="AlphaFoldDB" id="A0A9W9HP02"/>
<dbReference type="SMART" id="SM00906">
    <property type="entry name" value="Fungal_trans"/>
    <property type="match status" value="1"/>
</dbReference>
<evidence type="ECO:0000259" key="6">
    <source>
        <dbReference type="SMART" id="SM00906"/>
    </source>
</evidence>
<dbReference type="GO" id="GO:0003677">
    <property type="term" value="F:DNA binding"/>
    <property type="evidence" value="ECO:0007669"/>
    <property type="project" value="UniProtKB-KW"/>
</dbReference>
<keyword evidence="8" id="KW-1185">Reference proteome</keyword>
<evidence type="ECO:0000256" key="4">
    <source>
        <dbReference type="ARBA" id="ARBA00023163"/>
    </source>
</evidence>
<protein>
    <submittedName>
        <fullName evidence="7">C6 transcription factor</fullName>
    </submittedName>
</protein>
<dbReference type="GO" id="GO:0003700">
    <property type="term" value="F:DNA-binding transcription factor activity"/>
    <property type="evidence" value="ECO:0007669"/>
    <property type="project" value="InterPro"/>
</dbReference>
<evidence type="ECO:0000256" key="3">
    <source>
        <dbReference type="ARBA" id="ARBA00023125"/>
    </source>
</evidence>
<dbReference type="PANTHER" id="PTHR46910:SF37">
    <property type="entry name" value="ZN(II)2CYS6 TRANSCRIPTION FACTOR (EUROFUNG)"/>
    <property type="match status" value="1"/>
</dbReference>
<accession>A0A9W9HP02</accession>
<evidence type="ECO:0000256" key="1">
    <source>
        <dbReference type="ARBA" id="ARBA00004123"/>
    </source>
</evidence>
<dbReference type="GO" id="GO:0008270">
    <property type="term" value="F:zinc ion binding"/>
    <property type="evidence" value="ECO:0007669"/>
    <property type="project" value="InterPro"/>
</dbReference>
<comment type="subcellular location">
    <subcellularLocation>
        <location evidence="1">Nucleus</location>
    </subcellularLocation>
</comment>
<keyword evidence="2" id="KW-0805">Transcription regulation</keyword>
<reference evidence="7" key="2">
    <citation type="journal article" date="2023" name="IMA Fungus">
        <title>Comparative genomic study of the Penicillium genus elucidates a diverse pangenome and 15 lateral gene transfer events.</title>
        <authorList>
            <person name="Petersen C."/>
            <person name="Sorensen T."/>
            <person name="Nielsen M.R."/>
            <person name="Sondergaard T.E."/>
            <person name="Sorensen J.L."/>
            <person name="Fitzpatrick D.A."/>
            <person name="Frisvad J.C."/>
            <person name="Nielsen K.L."/>
        </authorList>
    </citation>
    <scope>NUCLEOTIDE SEQUENCE</scope>
    <source>
        <strain evidence="7">IBT 21917</strain>
    </source>
</reference>
<dbReference type="EMBL" id="JAPQKO010000008">
    <property type="protein sequence ID" value="KAJ5152007.1"/>
    <property type="molecule type" value="Genomic_DNA"/>
</dbReference>
<keyword evidence="4" id="KW-0804">Transcription</keyword>
<proteinExistence type="predicted"/>
<evidence type="ECO:0000256" key="5">
    <source>
        <dbReference type="ARBA" id="ARBA00023242"/>
    </source>
</evidence>
<organism evidence="7 8">
    <name type="scientific">Penicillium capsulatum</name>
    <dbReference type="NCBI Taxonomy" id="69766"/>
    <lineage>
        <taxon>Eukaryota</taxon>
        <taxon>Fungi</taxon>
        <taxon>Dikarya</taxon>
        <taxon>Ascomycota</taxon>
        <taxon>Pezizomycotina</taxon>
        <taxon>Eurotiomycetes</taxon>
        <taxon>Eurotiomycetidae</taxon>
        <taxon>Eurotiales</taxon>
        <taxon>Aspergillaceae</taxon>
        <taxon>Penicillium</taxon>
    </lineage>
</organism>
<dbReference type="InterPro" id="IPR050987">
    <property type="entry name" value="AtrR-like"/>
</dbReference>
<reference evidence="7" key="1">
    <citation type="submission" date="2022-11" db="EMBL/GenBank/DDBJ databases">
        <authorList>
            <person name="Petersen C."/>
        </authorList>
    </citation>
    <scope>NUCLEOTIDE SEQUENCE</scope>
    <source>
        <strain evidence="7">IBT 21917</strain>
    </source>
</reference>
<keyword evidence="5" id="KW-0539">Nucleus</keyword>
<name>A0A9W9HP02_9EURO</name>
<dbReference type="GO" id="GO:0006351">
    <property type="term" value="P:DNA-templated transcription"/>
    <property type="evidence" value="ECO:0007669"/>
    <property type="project" value="InterPro"/>
</dbReference>
<evidence type="ECO:0000313" key="8">
    <source>
        <dbReference type="Proteomes" id="UP001146351"/>
    </source>
</evidence>
<keyword evidence="3" id="KW-0238">DNA-binding</keyword>
<evidence type="ECO:0000256" key="2">
    <source>
        <dbReference type="ARBA" id="ARBA00023015"/>
    </source>
</evidence>
<sequence>MVRKIGLPTTNKTAFADTRYSTRLVTQKRVSIASNCCENIVILFSLEGQKWIEGLTGEKMPHELRFTGIRPWERDPMVNADRALRSAYPESLVLPDREKLNEVTEMYFNTILCRFWPLLDEEFFRETVDIAYGSQPETPLRVHSAKICVLAMWAFTSAAPSSTHLTRPQRGEIMAAIMASINLLQQPHVELLEATAMLVTFHLFSGNIQAGVMSNALAARYVLWLGGNTRDSYYNACEFMTTGNEQCRRDHHLRNLFWICYQQDKELCLRSGQPPTLSEYNCDLSLPLGWERAYNISLTEEKFESPVFPGDLRLSQIKSKAYIDLYSRRALEKDGALILGDIRQLDADLEQWRMQIPADYRPTLLFSQDTTQMPGRLNIRSLMIRLEYHYCMSYIHQACARFGAASGAQDQETQGVSSSLTLAIAACRSSLYYLVAVQHTLFVRDFWLTLFYPLSAILTLFCYLISNPTDSEAFNDLEVIKQIAGQIRELGQEEGKLSGEASQPEHVWKVVMALHDLAKRTVEKRQP</sequence>
<comment type="caution">
    <text evidence="7">The sequence shown here is derived from an EMBL/GenBank/DDBJ whole genome shotgun (WGS) entry which is preliminary data.</text>
</comment>
<dbReference type="OrthoDB" id="9993796at2759"/>
<dbReference type="CDD" id="cd12148">
    <property type="entry name" value="fungal_TF_MHR"/>
    <property type="match status" value="1"/>
</dbReference>
<dbReference type="PANTHER" id="PTHR46910">
    <property type="entry name" value="TRANSCRIPTION FACTOR PDR1"/>
    <property type="match status" value="1"/>
</dbReference>
<gene>
    <name evidence="7" type="ORF">N7492_010302</name>
</gene>
<dbReference type="InterPro" id="IPR007219">
    <property type="entry name" value="XnlR_reg_dom"/>
</dbReference>
<evidence type="ECO:0000313" key="7">
    <source>
        <dbReference type="EMBL" id="KAJ5152007.1"/>
    </source>
</evidence>
<dbReference type="Proteomes" id="UP001146351">
    <property type="component" value="Unassembled WGS sequence"/>
</dbReference>
<dbReference type="GO" id="GO:0005634">
    <property type="term" value="C:nucleus"/>
    <property type="evidence" value="ECO:0007669"/>
    <property type="project" value="UniProtKB-SubCell"/>
</dbReference>
<dbReference type="Pfam" id="PF04082">
    <property type="entry name" value="Fungal_trans"/>
    <property type="match status" value="1"/>
</dbReference>